<evidence type="ECO:0000313" key="2">
    <source>
        <dbReference type="EMBL" id="KAG5180351.1"/>
    </source>
</evidence>
<keyword evidence="3" id="KW-1185">Reference proteome</keyword>
<accession>A0A835YSE7</accession>
<protein>
    <submittedName>
        <fullName evidence="2">Uncharacterized protein</fullName>
    </submittedName>
</protein>
<name>A0A835YSE7_9STRA</name>
<evidence type="ECO:0000313" key="3">
    <source>
        <dbReference type="Proteomes" id="UP000664859"/>
    </source>
</evidence>
<evidence type="ECO:0000256" key="1">
    <source>
        <dbReference type="SAM" id="Phobius"/>
    </source>
</evidence>
<keyword evidence="1" id="KW-0812">Transmembrane</keyword>
<dbReference type="Proteomes" id="UP000664859">
    <property type="component" value="Unassembled WGS sequence"/>
</dbReference>
<dbReference type="EMBL" id="JAFCMP010000401">
    <property type="protein sequence ID" value="KAG5180351.1"/>
    <property type="molecule type" value="Genomic_DNA"/>
</dbReference>
<dbReference type="AlphaFoldDB" id="A0A835YSE7"/>
<sequence length="524" mass="54426">MPTRYVSSSSGYIRSLYTGKAALQSSRGDSKAMTASRVSWTTPDTAHYMYGNPVLMELGGVTRLLTLGAKQGTLYSAQDKQQTVVGDWGACLLCRQDMFRNVESAAVAGEHTCETLRHTVCGYDGSEQDTNPAAMLTLGTAGGPVIAAWDITEDTLKGPDAHNRIFTDSETGAHGEGVERQALRPLLALAAMATASEGEGLPCKYNLTDAESFETAHGEGFLLASAVPPGGGDPRLLADCSSWKRLEPPGEAPSGAAMFKLMSPTWAVMDGSIRGVKRIAGLHIVFDTLRSGVDNVIAMAAVLLHEGVASELAVTDAVLTPYGGLINIVLTFIAVLATYASRKDLMHVLGKAAPPRAARAAAAALSFFAIVTPAALLVVTQVGAAGSNPDGGDSTKAWVRADALGQGAYRVVALVSMSFTAPSDAASEAFMYVNLALAALGALVVCAATLRGPKTGDKAAAGQPATRTRRWPSLAASSHNVWVREVEGPSRRFSSALFSLPAAAERGVQAAPASPCATSGDKVS</sequence>
<organism evidence="2 3">
    <name type="scientific">Tribonema minus</name>
    <dbReference type="NCBI Taxonomy" id="303371"/>
    <lineage>
        <taxon>Eukaryota</taxon>
        <taxon>Sar</taxon>
        <taxon>Stramenopiles</taxon>
        <taxon>Ochrophyta</taxon>
        <taxon>PX clade</taxon>
        <taxon>Xanthophyceae</taxon>
        <taxon>Tribonematales</taxon>
        <taxon>Tribonemataceae</taxon>
        <taxon>Tribonema</taxon>
    </lineage>
</organism>
<proteinExistence type="predicted"/>
<keyword evidence="1" id="KW-1133">Transmembrane helix</keyword>
<keyword evidence="1" id="KW-0472">Membrane</keyword>
<comment type="caution">
    <text evidence="2">The sequence shown here is derived from an EMBL/GenBank/DDBJ whole genome shotgun (WGS) entry which is preliminary data.</text>
</comment>
<feature type="transmembrane region" description="Helical" evidence="1">
    <location>
        <begin position="319"/>
        <end position="339"/>
    </location>
</feature>
<feature type="transmembrane region" description="Helical" evidence="1">
    <location>
        <begin position="429"/>
        <end position="450"/>
    </location>
</feature>
<feature type="transmembrane region" description="Helical" evidence="1">
    <location>
        <begin position="360"/>
        <end position="379"/>
    </location>
</feature>
<reference evidence="2" key="1">
    <citation type="submission" date="2021-02" db="EMBL/GenBank/DDBJ databases">
        <title>First Annotated Genome of the Yellow-green Alga Tribonema minus.</title>
        <authorList>
            <person name="Mahan K.M."/>
        </authorList>
    </citation>
    <scope>NUCLEOTIDE SEQUENCE</scope>
    <source>
        <strain evidence="2">UTEX B ZZ1240</strain>
    </source>
</reference>
<gene>
    <name evidence="2" type="ORF">JKP88DRAFT_349652</name>
</gene>